<name>A0A2S1PF90_9CAUD</name>
<dbReference type="SMART" id="SM00497">
    <property type="entry name" value="IENR1"/>
    <property type="match status" value="1"/>
</dbReference>
<sequence length="57" mass="6473">MTEEKQVKVIDIATGECNVYDSITECERQTGVNRGTIWNCLKGRRKQAGGYVFKYAN</sequence>
<gene>
    <name evidence="2" type="ORF">vBEfaSAL3_43</name>
</gene>
<accession>A0A2S1PF90</accession>
<dbReference type="Pfam" id="PF22083">
    <property type="entry name" value="I-HmuI_NUMOD-like"/>
    <property type="match status" value="1"/>
</dbReference>
<dbReference type="Gene3D" id="1.10.10.10">
    <property type="entry name" value="Winged helix-like DNA-binding domain superfamily/Winged helix DNA-binding domain"/>
    <property type="match status" value="1"/>
</dbReference>
<dbReference type="InterPro" id="IPR054307">
    <property type="entry name" value="I-HmuI_NUMOD-like"/>
</dbReference>
<dbReference type="GO" id="GO:0004519">
    <property type="term" value="F:endonuclease activity"/>
    <property type="evidence" value="ECO:0007669"/>
    <property type="project" value="UniProtKB-KW"/>
</dbReference>
<dbReference type="Proteomes" id="UP000246444">
    <property type="component" value="Segment"/>
</dbReference>
<keyword evidence="2" id="KW-0540">Nuclease</keyword>
<evidence type="ECO:0000259" key="1">
    <source>
        <dbReference type="Pfam" id="PF22083"/>
    </source>
</evidence>
<evidence type="ECO:0000313" key="3">
    <source>
        <dbReference type="Proteomes" id="UP000246444"/>
    </source>
</evidence>
<proteinExistence type="predicted"/>
<dbReference type="InterPro" id="IPR003647">
    <property type="entry name" value="Intron_nuc_1_rpt"/>
</dbReference>
<feature type="domain" description="DNA endonuclease I-HmuI-like NUMOD-like" evidence="1">
    <location>
        <begin position="8"/>
        <end position="54"/>
    </location>
</feature>
<evidence type="ECO:0000313" key="2">
    <source>
        <dbReference type="EMBL" id="AWH15220.1"/>
    </source>
</evidence>
<dbReference type="InterPro" id="IPR036388">
    <property type="entry name" value="WH-like_DNA-bd_sf"/>
</dbReference>
<dbReference type="SUPFAM" id="SSF64496">
    <property type="entry name" value="DNA-binding domain of intron-encoded endonucleases"/>
    <property type="match status" value="1"/>
</dbReference>
<protein>
    <submittedName>
        <fullName evidence="2">HNH endonuclease family protein</fullName>
    </submittedName>
</protein>
<organism evidence="2 3">
    <name type="scientific">Enterococcus phage vB_EfaS_AL3</name>
    <dbReference type="NCBI Taxonomy" id="2175687"/>
    <lineage>
        <taxon>Viruses</taxon>
        <taxon>Duplodnaviria</taxon>
        <taxon>Heunggongvirae</taxon>
        <taxon>Uroviricota</taxon>
        <taxon>Caudoviricetes</taxon>
        <taxon>Efquatrovirus</taxon>
        <taxon>Efquatrovirus AL3</taxon>
    </lineage>
</organism>
<reference evidence="2 3" key="1">
    <citation type="submission" date="2018-04" db="EMBL/GenBank/DDBJ databases">
        <title>Complete genome sequence analysis of the novel Enterococcus faecalis phage vB_EfaS_AL3.</title>
        <authorList>
            <person name="Yuan Y."/>
        </authorList>
    </citation>
    <scope>NUCLEOTIDE SEQUENCE [LARGE SCALE GENOMIC DNA]</scope>
</reference>
<keyword evidence="2" id="KW-0255">Endonuclease</keyword>
<dbReference type="EMBL" id="MH203383">
    <property type="protein sequence ID" value="AWH15220.1"/>
    <property type="molecule type" value="Genomic_DNA"/>
</dbReference>
<keyword evidence="3" id="KW-1185">Reference proteome</keyword>
<keyword evidence="2" id="KW-0378">Hydrolase</keyword>